<keyword evidence="1" id="KW-0472">Membrane</keyword>
<dbReference type="EMBL" id="BMMX01000002">
    <property type="protein sequence ID" value="GGK78409.1"/>
    <property type="molecule type" value="Genomic_DNA"/>
</dbReference>
<gene>
    <name evidence="2" type="ORF">GCM10012284_10390</name>
</gene>
<protein>
    <submittedName>
        <fullName evidence="2">Uncharacterized protein</fullName>
    </submittedName>
</protein>
<sequence>MVKRWRQLTVWLHILTSVGWMAQAMALCVLLSVGLAGAGTSATAMAQALDGRLLAPMANGSALTGIVLAAATPWGFFLNWWVVTKFAVSLIQLYAGIFLLSPQLAASVTAGPRVTQVVATALMASAIAFQGWLSVAKPWGRIERRRHVRHQPAPAWVFAVTVLAGLGDLGVALALGHPLPLLSVTVLVVILARRRRWLGGRRGPDRPAVA</sequence>
<feature type="transmembrane region" description="Helical" evidence="1">
    <location>
        <begin position="90"/>
        <end position="111"/>
    </location>
</feature>
<feature type="transmembrane region" description="Helical" evidence="1">
    <location>
        <begin position="148"/>
        <end position="166"/>
    </location>
</feature>
<keyword evidence="3" id="KW-1185">Reference proteome</keyword>
<proteinExistence type="predicted"/>
<name>A0A8J3BXC7_9ACTN</name>
<dbReference type="Proteomes" id="UP000656042">
    <property type="component" value="Unassembled WGS sequence"/>
</dbReference>
<evidence type="ECO:0000313" key="2">
    <source>
        <dbReference type="EMBL" id="GGK78409.1"/>
    </source>
</evidence>
<dbReference type="AlphaFoldDB" id="A0A8J3BXC7"/>
<reference evidence="2" key="1">
    <citation type="journal article" date="2014" name="Int. J. Syst. Evol. Microbiol.">
        <title>Complete genome sequence of Corynebacterium casei LMG S-19264T (=DSM 44701T), isolated from a smear-ripened cheese.</title>
        <authorList>
            <consortium name="US DOE Joint Genome Institute (JGI-PGF)"/>
            <person name="Walter F."/>
            <person name="Albersmeier A."/>
            <person name="Kalinowski J."/>
            <person name="Ruckert C."/>
        </authorList>
    </citation>
    <scope>NUCLEOTIDE SEQUENCE</scope>
    <source>
        <strain evidence="2">CGMCC 4.7299</strain>
    </source>
</reference>
<evidence type="ECO:0000313" key="3">
    <source>
        <dbReference type="Proteomes" id="UP000656042"/>
    </source>
</evidence>
<keyword evidence="1" id="KW-0812">Transmembrane</keyword>
<comment type="caution">
    <text evidence="2">The sequence shown here is derived from an EMBL/GenBank/DDBJ whole genome shotgun (WGS) entry which is preliminary data.</text>
</comment>
<feature type="transmembrane region" description="Helical" evidence="1">
    <location>
        <begin position="172"/>
        <end position="192"/>
    </location>
</feature>
<dbReference type="RefSeq" id="WP_229715555.1">
    <property type="nucleotide sequence ID" value="NZ_BMMX01000002.1"/>
</dbReference>
<feature type="transmembrane region" description="Helical" evidence="1">
    <location>
        <begin position="62"/>
        <end position="83"/>
    </location>
</feature>
<feature type="transmembrane region" description="Helical" evidence="1">
    <location>
        <begin position="117"/>
        <end position="136"/>
    </location>
</feature>
<accession>A0A8J3BXC7</accession>
<reference evidence="2" key="2">
    <citation type="submission" date="2020-09" db="EMBL/GenBank/DDBJ databases">
        <authorList>
            <person name="Sun Q."/>
            <person name="Zhou Y."/>
        </authorList>
    </citation>
    <scope>NUCLEOTIDE SEQUENCE</scope>
    <source>
        <strain evidence="2">CGMCC 4.7299</strain>
    </source>
</reference>
<evidence type="ECO:0000256" key="1">
    <source>
        <dbReference type="SAM" id="Phobius"/>
    </source>
</evidence>
<keyword evidence="1" id="KW-1133">Transmembrane helix</keyword>
<organism evidence="2 3">
    <name type="scientific">Mangrovihabitans endophyticus</name>
    <dbReference type="NCBI Taxonomy" id="1751298"/>
    <lineage>
        <taxon>Bacteria</taxon>
        <taxon>Bacillati</taxon>
        <taxon>Actinomycetota</taxon>
        <taxon>Actinomycetes</taxon>
        <taxon>Micromonosporales</taxon>
        <taxon>Micromonosporaceae</taxon>
        <taxon>Mangrovihabitans</taxon>
    </lineage>
</organism>